<name>A0A0F7SQJ9_PHARH</name>
<feature type="region of interest" description="Disordered" evidence="1">
    <location>
        <begin position="1"/>
        <end position="94"/>
    </location>
</feature>
<organism evidence="2">
    <name type="scientific">Phaffia rhodozyma</name>
    <name type="common">Yeast</name>
    <name type="synonym">Xanthophyllomyces dendrorhous</name>
    <dbReference type="NCBI Taxonomy" id="264483"/>
    <lineage>
        <taxon>Eukaryota</taxon>
        <taxon>Fungi</taxon>
        <taxon>Dikarya</taxon>
        <taxon>Basidiomycota</taxon>
        <taxon>Agaricomycotina</taxon>
        <taxon>Tremellomycetes</taxon>
        <taxon>Cystofilobasidiales</taxon>
        <taxon>Mrakiaceae</taxon>
        <taxon>Phaffia</taxon>
    </lineage>
</organism>
<feature type="region of interest" description="Disordered" evidence="1">
    <location>
        <begin position="365"/>
        <end position="408"/>
    </location>
</feature>
<accession>A0A0F7SQJ9</accession>
<reference evidence="2" key="1">
    <citation type="submission" date="2014-08" db="EMBL/GenBank/DDBJ databases">
        <authorList>
            <person name="Sharma Rahul"/>
            <person name="Thines Marco"/>
        </authorList>
    </citation>
    <scope>NUCLEOTIDE SEQUENCE</scope>
</reference>
<feature type="compositionally biased region" description="Low complexity" evidence="1">
    <location>
        <begin position="66"/>
        <end position="87"/>
    </location>
</feature>
<evidence type="ECO:0000313" key="2">
    <source>
        <dbReference type="EMBL" id="CED82964.1"/>
    </source>
</evidence>
<proteinExistence type="predicted"/>
<sequence>MVFKAPFPLSTFKPLSRTSSPAPTNSRASPELPPSPPRGRPSLDGPENNEKRSRSVTRPRHILSLSRSATPISTPSPSPQMSSTPLPAGSAPLVNGSTESVCHIETVGERLSEAVTKALAGSLTAGEFKGRRGLARGSGRDVATMVIKEFPAPPVDVYYLRAIVRVSVKHLSVLASRIETLLLPAIVDPTFAHPILSTPLPPPSIRLNSVSPILASPFNACQTYCLSLAHAAFEVRDTLSSFLHAEPGENKPRFVGDSLKPILEKLDFIMGKVMQPLLARLKKELADTVQGLKTVSICASGKPTKAAAPAEPPIPSSLTPFASKVEHAHRCLAKISANCGDIGEGWVVGVVASTVWRGMVGIVERPCPPGEKSSPKGTNQRMSPVSTPSALGSTMAQPKPKPTNSVKSSTIVATLLRPPGSRPPSPSRPVVTDPSTILVSSFEVLVRKLVDGLVPYVLPASSDPGHLAREALAEALEALQSLKIVLAALGKPGGLDFLLTGLEVLKTSSQTAAGQVEQDDSFLDALDDVPPVLLFHLWGARLSSLSGAEEQQHRPMLVGSPHTLFGWSRDQYDRTVLAGFGSAEEWERKVGAAVKAEVAGVLAKQSGSMTEEERKYLRAMSLTVDVI</sequence>
<dbReference type="AlphaFoldDB" id="A0A0F7SQJ9"/>
<feature type="compositionally biased region" description="Polar residues" evidence="1">
    <location>
        <begin position="16"/>
        <end position="28"/>
    </location>
</feature>
<dbReference type="EMBL" id="LN483142">
    <property type="protein sequence ID" value="CED82964.1"/>
    <property type="molecule type" value="Genomic_DNA"/>
</dbReference>
<evidence type="ECO:0000256" key="1">
    <source>
        <dbReference type="SAM" id="MobiDB-lite"/>
    </source>
</evidence>
<feature type="compositionally biased region" description="Polar residues" evidence="1">
    <location>
        <begin position="375"/>
        <end position="408"/>
    </location>
</feature>
<protein>
    <submittedName>
        <fullName evidence="2">Uncharacterized protein</fullName>
    </submittedName>
</protein>